<dbReference type="PANTHER" id="PTHR37822">
    <property type="entry name" value="SPORE PHOTOPRODUCT LYASE-RELATED"/>
    <property type="match status" value="1"/>
</dbReference>
<dbReference type="InterPro" id="IPR049539">
    <property type="entry name" value="SPL"/>
</dbReference>
<dbReference type="EMBL" id="JAPQES010000001">
    <property type="protein sequence ID" value="MCY6369586.1"/>
    <property type="molecule type" value="Genomic_DNA"/>
</dbReference>
<accession>A0ABT4CNC3</accession>
<dbReference type="Gene3D" id="3.40.50.1580">
    <property type="entry name" value="Nucleoside phosphorylase domain"/>
    <property type="match status" value="1"/>
</dbReference>
<sequence length="277" mass="31739">MIYICAAMYCEVSPFISYLGLKKDNEVTSFQVFKNDETVLIISGVGSVASAIATTYMLTKYKAEPYDLFINIGICGTKKQEIEIGNTILCHKIINHDTKKKFYPDILFKHPFEEGVLETFSTIINREMYCEFEGDLVDMEGAGAYAAAAIFLPPHQINCIKIVSDFLEGDKVTSKKVSELVGDNVPLISKWMKERQKSCCQPSKIFTEEEVNFLKKISNNLRLTESMYHQLNQLSKHYKIRFGNILEVSKPFLHIQCKSKNEGKRYFAKLKEQLMEF</sequence>
<evidence type="ECO:0000259" key="1">
    <source>
        <dbReference type="Pfam" id="PF01048"/>
    </source>
</evidence>
<gene>
    <name evidence="2" type="ORF">OXH55_02850</name>
</gene>
<dbReference type="SUPFAM" id="SSF53167">
    <property type="entry name" value="Purine and uridine phosphorylases"/>
    <property type="match status" value="1"/>
</dbReference>
<keyword evidence="3" id="KW-1185">Reference proteome</keyword>
<protein>
    <recommendedName>
        <fullName evidence="1">Nucleoside phosphorylase domain-containing protein</fullName>
    </recommendedName>
</protein>
<reference evidence="2" key="1">
    <citation type="submission" date="2022-12" db="EMBL/GenBank/DDBJ databases">
        <authorList>
            <person name="Wang J."/>
        </authorList>
    </citation>
    <scope>NUCLEOTIDE SEQUENCE</scope>
    <source>
        <strain evidence="2">HY-42-06</strain>
    </source>
</reference>
<dbReference type="Proteomes" id="UP001079657">
    <property type="component" value="Unassembled WGS sequence"/>
</dbReference>
<comment type="caution">
    <text evidence="2">The sequence shown here is derived from an EMBL/GenBank/DDBJ whole genome shotgun (WGS) entry which is preliminary data.</text>
</comment>
<proteinExistence type="predicted"/>
<dbReference type="Pfam" id="PF01048">
    <property type="entry name" value="PNP_UDP_1"/>
    <property type="match status" value="1"/>
</dbReference>
<dbReference type="PANTHER" id="PTHR37822:SF2">
    <property type="entry name" value="SPORE PHOTOPRODUCT LYASE"/>
    <property type="match status" value="1"/>
</dbReference>
<evidence type="ECO:0000313" key="3">
    <source>
        <dbReference type="Proteomes" id="UP001079657"/>
    </source>
</evidence>
<organism evidence="2 3">
    <name type="scientific">Clostridium ganghwense</name>
    <dbReference type="NCBI Taxonomy" id="312089"/>
    <lineage>
        <taxon>Bacteria</taxon>
        <taxon>Bacillati</taxon>
        <taxon>Bacillota</taxon>
        <taxon>Clostridia</taxon>
        <taxon>Eubacteriales</taxon>
        <taxon>Clostridiaceae</taxon>
        <taxon>Clostridium</taxon>
    </lineage>
</organism>
<feature type="domain" description="Nucleoside phosphorylase" evidence="1">
    <location>
        <begin position="34"/>
        <end position="101"/>
    </location>
</feature>
<evidence type="ECO:0000313" key="2">
    <source>
        <dbReference type="EMBL" id="MCY6369586.1"/>
    </source>
</evidence>
<dbReference type="RefSeq" id="WP_268047963.1">
    <property type="nucleotide sequence ID" value="NZ_JAPQES010000001.1"/>
</dbReference>
<dbReference type="InterPro" id="IPR035994">
    <property type="entry name" value="Nucleoside_phosphorylase_sf"/>
</dbReference>
<name>A0ABT4CNC3_9CLOT</name>
<dbReference type="InterPro" id="IPR000845">
    <property type="entry name" value="Nucleoside_phosphorylase_d"/>
</dbReference>